<proteinExistence type="predicted"/>
<dbReference type="Proteomes" id="UP001596233">
    <property type="component" value="Unassembled WGS sequence"/>
</dbReference>
<feature type="transmembrane region" description="Helical" evidence="5">
    <location>
        <begin position="181"/>
        <end position="197"/>
    </location>
</feature>
<dbReference type="PANTHER" id="PTHR37422:SF13">
    <property type="entry name" value="LIPOPOLYSACCHARIDE BIOSYNTHESIS PROTEIN PA4999-RELATED"/>
    <property type="match status" value="1"/>
</dbReference>
<comment type="caution">
    <text evidence="7">The sequence shown here is derived from an EMBL/GenBank/DDBJ whole genome shotgun (WGS) entry which is preliminary data.</text>
</comment>
<dbReference type="InterPro" id="IPR051533">
    <property type="entry name" value="WaaL-like"/>
</dbReference>
<feature type="transmembrane region" description="Helical" evidence="5">
    <location>
        <begin position="30"/>
        <end position="51"/>
    </location>
</feature>
<name>A0ABW1V7S0_9BACL</name>
<feature type="transmembrane region" description="Helical" evidence="5">
    <location>
        <begin position="224"/>
        <end position="242"/>
    </location>
</feature>
<sequence length="412" mass="48625">MKIREEKYYLTYFIPLYLLLLLPFPSSLVGYSVALWINDFILMGYLIFLIVTKKFKVPRKKMTIVWLCLLVILNIVGIINSIIRGNISSLRVLSELVRTFEFFLIYIYFINLFRILKENRATIENVIKSNLIIVSSCVFFISFIELFNFPLKELLRNLYEMGKSGNIYQHYNRIVGTLRNPNFFGIWLAITIVFFYTVNLKIIWRLVLLVIPLIYLFFTGSRTSWVLAVVSLAIVVLIQLFLKKGKKIYSIAIIGLVTLTFVIIYTNYETLFYSVRFNWNLTDILTLGGRTEIWGMYLEEIKRNIIFGVGINKGDDIVFDNLFLQYMYFYGVFGVIFLLLFFCRNLGSNIKLLLLRKKDNLLIFVLGMQLIFIFSSFTIQIFDVLQITFFYIMGLAYLDYLRLYERDEHIHN</sequence>
<feature type="domain" description="O-antigen ligase-related" evidence="6">
    <location>
        <begin position="208"/>
        <end position="338"/>
    </location>
</feature>
<feature type="transmembrane region" description="Helical" evidence="5">
    <location>
        <begin position="249"/>
        <end position="268"/>
    </location>
</feature>
<evidence type="ECO:0000313" key="8">
    <source>
        <dbReference type="Proteomes" id="UP001596233"/>
    </source>
</evidence>
<dbReference type="EMBL" id="JBHSTE010000004">
    <property type="protein sequence ID" value="MFC6333775.1"/>
    <property type="molecule type" value="Genomic_DNA"/>
</dbReference>
<dbReference type="PANTHER" id="PTHR37422">
    <property type="entry name" value="TEICHURONIC ACID BIOSYNTHESIS PROTEIN TUAE"/>
    <property type="match status" value="1"/>
</dbReference>
<evidence type="ECO:0000313" key="7">
    <source>
        <dbReference type="EMBL" id="MFC6333775.1"/>
    </source>
</evidence>
<feature type="transmembrane region" description="Helical" evidence="5">
    <location>
        <begin position="202"/>
        <end position="218"/>
    </location>
</feature>
<feature type="transmembrane region" description="Helical" evidence="5">
    <location>
        <begin position="323"/>
        <end position="341"/>
    </location>
</feature>
<keyword evidence="2 5" id="KW-0812">Transmembrane</keyword>
<evidence type="ECO:0000256" key="3">
    <source>
        <dbReference type="ARBA" id="ARBA00022989"/>
    </source>
</evidence>
<feature type="transmembrane region" description="Helical" evidence="5">
    <location>
        <begin position="361"/>
        <end position="382"/>
    </location>
</feature>
<comment type="subcellular location">
    <subcellularLocation>
        <location evidence="1">Membrane</location>
        <topology evidence="1">Multi-pass membrane protein</topology>
    </subcellularLocation>
</comment>
<feature type="transmembrane region" description="Helical" evidence="5">
    <location>
        <begin position="89"/>
        <end position="110"/>
    </location>
</feature>
<dbReference type="GO" id="GO:0016874">
    <property type="term" value="F:ligase activity"/>
    <property type="evidence" value="ECO:0007669"/>
    <property type="project" value="UniProtKB-KW"/>
</dbReference>
<accession>A0ABW1V7S0</accession>
<dbReference type="InterPro" id="IPR007016">
    <property type="entry name" value="O-antigen_ligase-rel_domated"/>
</dbReference>
<evidence type="ECO:0000256" key="2">
    <source>
        <dbReference type="ARBA" id="ARBA00022692"/>
    </source>
</evidence>
<feature type="transmembrane region" description="Helical" evidence="5">
    <location>
        <begin position="131"/>
        <end position="151"/>
    </location>
</feature>
<keyword evidence="4 5" id="KW-0472">Membrane</keyword>
<evidence type="ECO:0000259" key="6">
    <source>
        <dbReference type="Pfam" id="PF04932"/>
    </source>
</evidence>
<feature type="transmembrane region" description="Helical" evidence="5">
    <location>
        <begin position="7"/>
        <end position="24"/>
    </location>
</feature>
<reference evidence="8" key="1">
    <citation type="journal article" date="2019" name="Int. J. Syst. Evol. Microbiol.">
        <title>The Global Catalogue of Microorganisms (GCM) 10K type strain sequencing project: providing services to taxonomists for standard genome sequencing and annotation.</title>
        <authorList>
            <consortium name="The Broad Institute Genomics Platform"/>
            <consortium name="The Broad Institute Genome Sequencing Center for Infectious Disease"/>
            <person name="Wu L."/>
            <person name="Ma J."/>
        </authorList>
    </citation>
    <scope>NUCLEOTIDE SEQUENCE [LARGE SCALE GENOMIC DNA]</scope>
    <source>
        <strain evidence="8">PCU 280</strain>
    </source>
</reference>
<dbReference type="RefSeq" id="WP_379235592.1">
    <property type="nucleotide sequence ID" value="NZ_JBHSTE010000004.1"/>
</dbReference>
<keyword evidence="8" id="KW-1185">Reference proteome</keyword>
<dbReference type="Pfam" id="PF04932">
    <property type="entry name" value="Wzy_C"/>
    <property type="match status" value="1"/>
</dbReference>
<keyword evidence="7" id="KW-0436">Ligase</keyword>
<evidence type="ECO:0000256" key="5">
    <source>
        <dbReference type="SAM" id="Phobius"/>
    </source>
</evidence>
<feature type="transmembrane region" description="Helical" evidence="5">
    <location>
        <begin position="63"/>
        <end position="83"/>
    </location>
</feature>
<keyword evidence="3 5" id="KW-1133">Transmembrane helix</keyword>
<protein>
    <submittedName>
        <fullName evidence="7">O-antigen ligase family protein</fullName>
    </submittedName>
</protein>
<gene>
    <name evidence="7" type="ORF">ACFP56_14195</name>
</gene>
<evidence type="ECO:0000256" key="1">
    <source>
        <dbReference type="ARBA" id="ARBA00004141"/>
    </source>
</evidence>
<organism evidence="7 8">
    <name type="scientific">Paenibacillus septentrionalis</name>
    <dbReference type="NCBI Taxonomy" id="429342"/>
    <lineage>
        <taxon>Bacteria</taxon>
        <taxon>Bacillati</taxon>
        <taxon>Bacillota</taxon>
        <taxon>Bacilli</taxon>
        <taxon>Bacillales</taxon>
        <taxon>Paenibacillaceae</taxon>
        <taxon>Paenibacillus</taxon>
    </lineage>
</organism>
<feature type="transmembrane region" description="Helical" evidence="5">
    <location>
        <begin position="388"/>
        <end position="404"/>
    </location>
</feature>
<evidence type="ECO:0000256" key="4">
    <source>
        <dbReference type="ARBA" id="ARBA00023136"/>
    </source>
</evidence>